<dbReference type="Proteomes" id="UP000488295">
    <property type="component" value="Unassembled WGS sequence"/>
</dbReference>
<keyword evidence="1" id="KW-0472">Membrane</keyword>
<protein>
    <submittedName>
        <fullName evidence="2">Uncharacterized protein</fullName>
    </submittedName>
</protein>
<dbReference type="EMBL" id="WKKC01000021">
    <property type="protein sequence ID" value="MTE03617.1"/>
    <property type="molecule type" value="Genomic_DNA"/>
</dbReference>
<reference evidence="2 3" key="1">
    <citation type="submission" date="2019-11" db="EMBL/GenBank/DDBJ databases">
        <title>Gastrointestinal microbiota of Peromyscus leucopus.</title>
        <authorList>
            <person name="Milovic A."/>
            <person name="Bassam K."/>
            <person name="Barbour A.G."/>
        </authorList>
    </citation>
    <scope>NUCLEOTIDE SEQUENCE [LARGE SCALE GENOMIC DNA]</scope>
    <source>
        <strain evidence="2 3">LL8</strain>
    </source>
</reference>
<name>A0A9X4X9C2_LACJH</name>
<dbReference type="AlphaFoldDB" id="A0A9X4X9C2"/>
<accession>A0A9X4X9C2</accession>
<evidence type="ECO:0000313" key="2">
    <source>
        <dbReference type="EMBL" id="MTE03617.1"/>
    </source>
</evidence>
<comment type="caution">
    <text evidence="2">The sequence shown here is derived from an EMBL/GenBank/DDBJ whole genome shotgun (WGS) entry which is preliminary data.</text>
</comment>
<feature type="transmembrane region" description="Helical" evidence="1">
    <location>
        <begin position="7"/>
        <end position="26"/>
    </location>
</feature>
<evidence type="ECO:0000313" key="3">
    <source>
        <dbReference type="Proteomes" id="UP000488295"/>
    </source>
</evidence>
<sequence length="219" mass="24798">MDKHTKLSFVWIILALMTICVTSFGISKNIKTRTSIVRQERASSQQLKDSKAAYLQKKNIVNKAVINQSLNSNNDVLKSVAEQNVNNKTINQVAKQFFTTYYTWSDYKSYMDRANKLQNIITPELKNNKSIFDDGKDSTGGNYLKNTGIQSEFDSSVAYLSQSSDSTAQALVKVVNTSWYAGQRNNSGQSTRYYDLTYNLKTHKISDLKQVLIQKDGDD</sequence>
<keyword evidence="1" id="KW-1133">Transmembrane helix</keyword>
<organism evidence="2 3">
    <name type="scientific">Lactobacillus johnsonii</name>
    <dbReference type="NCBI Taxonomy" id="33959"/>
    <lineage>
        <taxon>Bacteria</taxon>
        <taxon>Bacillati</taxon>
        <taxon>Bacillota</taxon>
        <taxon>Bacilli</taxon>
        <taxon>Lactobacillales</taxon>
        <taxon>Lactobacillaceae</taxon>
        <taxon>Lactobacillus</taxon>
    </lineage>
</organism>
<keyword evidence="1" id="KW-0812">Transmembrane</keyword>
<evidence type="ECO:0000256" key="1">
    <source>
        <dbReference type="SAM" id="Phobius"/>
    </source>
</evidence>
<gene>
    <name evidence="2" type="ORF">GJU95_07530</name>
</gene>
<dbReference type="RefSeq" id="WP_155692788.1">
    <property type="nucleotide sequence ID" value="NZ_WKKC01000021.1"/>
</dbReference>
<proteinExistence type="predicted"/>